<keyword evidence="1" id="KW-0732">Signal</keyword>
<organism evidence="2 3">
    <name type="scientific">Flavobacterium swingsii</name>
    <dbReference type="NCBI Taxonomy" id="498292"/>
    <lineage>
        <taxon>Bacteria</taxon>
        <taxon>Pseudomonadati</taxon>
        <taxon>Bacteroidota</taxon>
        <taxon>Flavobacteriia</taxon>
        <taxon>Flavobacteriales</taxon>
        <taxon>Flavobacteriaceae</taxon>
        <taxon>Flavobacterium</taxon>
    </lineage>
</organism>
<dbReference type="PANTHER" id="PTHR38477:SF1">
    <property type="entry name" value="MUREIN L,D-TRANSPEPTIDASE CATALYTIC DOMAIN FAMILY PROTEIN"/>
    <property type="match status" value="1"/>
</dbReference>
<evidence type="ECO:0000313" key="3">
    <source>
        <dbReference type="Proteomes" id="UP000199604"/>
    </source>
</evidence>
<reference evidence="3" key="1">
    <citation type="submission" date="2016-10" db="EMBL/GenBank/DDBJ databases">
        <authorList>
            <person name="Varghese N."/>
            <person name="Submissions S."/>
        </authorList>
    </citation>
    <scope>NUCLEOTIDE SEQUENCE [LARGE SCALE GENOMIC DNA]</scope>
    <source>
        <strain evidence="3">DSM 21789</strain>
    </source>
</reference>
<dbReference type="RefSeq" id="WP_091473704.1">
    <property type="nucleotide sequence ID" value="NZ_FOJT01000001.1"/>
</dbReference>
<protein>
    <submittedName>
        <fullName evidence="2">L,D-transpeptidase catalytic domain</fullName>
    </submittedName>
</protein>
<dbReference type="AlphaFoldDB" id="A0A1I0VSF5"/>
<keyword evidence="3" id="KW-1185">Reference proteome</keyword>
<evidence type="ECO:0000313" key="2">
    <source>
        <dbReference type="EMBL" id="SFA79329.1"/>
    </source>
</evidence>
<dbReference type="PANTHER" id="PTHR38477">
    <property type="entry name" value="HYPOTHETICAL EXPORTED PROTEIN"/>
    <property type="match status" value="1"/>
</dbReference>
<dbReference type="Proteomes" id="UP000199604">
    <property type="component" value="Unassembled WGS sequence"/>
</dbReference>
<dbReference type="InterPro" id="IPR032676">
    <property type="entry name" value="YkuD_2"/>
</dbReference>
<evidence type="ECO:0000256" key="1">
    <source>
        <dbReference type="SAM" id="SignalP"/>
    </source>
</evidence>
<sequence length="235" mass="25732">MTYRILPLLLVFFMSFAPKGTINTDPTLVASTTANNLTAKIEMVYYSLNSNHFALPQITCFKKAMEGFYALKGKGLIQKDILTVIDFSMSSAKKRLWVIDLSSNTILYNTVVSHGMKSGGEYANNFSNAQSSNKSSLGFYTTGETYNGKHGLSLKLDGQERGINSNARARAVVMHGASYANPSIIKAQGYLGRSQGCPAIPEAVKTQIIKTIKGKSCIFIYHPSRSYEIASRLVS</sequence>
<dbReference type="Pfam" id="PF13645">
    <property type="entry name" value="YkuD_2"/>
    <property type="match status" value="1"/>
</dbReference>
<gene>
    <name evidence="2" type="ORF">SAMN05660845_0568</name>
</gene>
<feature type="chain" id="PRO_5011503712" evidence="1">
    <location>
        <begin position="20"/>
        <end position="235"/>
    </location>
</feature>
<dbReference type="STRING" id="498292.SAMN05660845_0568"/>
<proteinExistence type="predicted"/>
<feature type="signal peptide" evidence="1">
    <location>
        <begin position="1"/>
        <end position="19"/>
    </location>
</feature>
<dbReference type="OrthoDB" id="9815195at2"/>
<dbReference type="EMBL" id="FOJT01000001">
    <property type="protein sequence ID" value="SFA79329.1"/>
    <property type="molecule type" value="Genomic_DNA"/>
</dbReference>
<accession>A0A1I0VSF5</accession>
<name>A0A1I0VSF5_9FLAO</name>